<accession>A0A437SSG2</accession>
<proteinExistence type="predicted"/>
<dbReference type="RefSeq" id="WP_103662710.1">
    <property type="nucleotide sequence ID" value="NZ_ML136930.1"/>
</dbReference>
<dbReference type="Proteomes" id="UP000288291">
    <property type="component" value="Unassembled WGS sequence"/>
</dbReference>
<dbReference type="AlphaFoldDB" id="A0A437SSG2"/>
<comment type="caution">
    <text evidence="1">The sequence shown here is derived from an EMBL/GenBank/DDBJ whole genome shotgun (WGS) entry which is preliminary data.</text>
</comment>
<evidence type="ECO:0000313" key="2">
    <source>
        <dbReference type="Proteomes" id="UP000288291"/>
    </source>
</evidence>
<name>A0A437SSG2_9LACO</name>
<organism evidence="1 2">
    <name type="scientific">Lactobacillus xujianguonis</name>
    <dbReference type="NCBI Taxonomy" id="2495899"/>
    <lineage>
        <taxon>Bacteria</taxon>
        <taxon>Bacillati</taxon>
        <taxon>Bacillota</taxon>
        <taxon>Bacilli</taxon>
        <taxon>Lactobacillales</taxon>
        <taxon>Lactobacillaceae</taxon>
        <taxon>Lactobacillus</taxon>
    </lineage>
</organism>
<reference evidence="1 2" key="1">
    <citation type="submission" date="2018-12" db="EMBL/GenBank/DDBJ databases">
        <authorList>
            <person name="Meng J."/>
        </authorList>
    </citation>
    <scope>NUCLEOTIDE SEQUENCE [LARGE SCALE GENOMIC DNA]</scope>
    <source>
        <strain evidence="1 2">HT111-2</strain>
    </source>
</reference>
<evidence type="ECO:0000313" key="1">
    <source>
        <dbReference type="EMBL" id="RVU69807.1"/>
    </source>
</evidence>
<sequence length="281" mass="33392">MNDIFVSIGFEQPKYRLIEKQHIRHLVEKMQEYSNLIKIDNRYQFKLDSLLAIFNYHENPIKDKYRTVVLDKDGQFIVTTQSTRQLINQLLRDYTIGGMKLQNHFAGTLGYKRYHVISLGRVAFFSLKGNSRDNSDWVALHFIKKYNCKVTPKSAKLSFSTVKLEGLTYNIVFNKVLRNIERRLIESIRHNHLVHISAWQHLRQLLWCECNPKRKSILQDKELIGSVTKYDPLLIVELAELIIDHFIRTSFQAFTKDQNLELLDYEIQFFIRKSKRSKFTY</sequence>
<gene>
    <name evidence="1" type="ORF">EJK17_11120</name>
</gene>
<keyword evidence="2" id="KW-1185">Reference proteome</keyword>
<dbReference type="EMBL" id="RXIA01000063">
    <property type="protein sequence ID" value="RVU69807.1"/>
    <property type="molecule type" value="Genomic_DNA"/>
</dbReference>
<protein>
    <submittedName>
        <fullName evidence="1">Uncharacterized protein</fullName>
    </submittedName>
</protein>